<organism evidence="2">
    <name type="scientific">Macaca fascicularis</name>
    <name type="common">Crab-eating macaque</name>
    <name type="synonym">Cynomolgus monkey</name>
    <dbReference type="NCBI Taxonomy" id="9541"/>
    <lineage>
        <taxon>Eukaryota</taxon>
        <taxon>Metazoa</taxon>
        <taxon>Chordata</taxon>
        <taxon>Craniata</taxon>
        <taxon>Vertebrata</taxon>
        <taxon>Euteleostomi</taxon>
        <taxon>Mammalia</taxon>
        <taxon>Eutheria</taxon>
        <taxon>Euarchontoglires</taxon>
        <taxon>Primates</taxon>
        <taxon>Haplorrhini</taxon>
        <taxon>Catarrhini</taxon>
        <taxon>Cercopithecidae</taxon>
        <taxon>Cercopithecinae</taxon>
        <taxon>Macaca</taxon>
    </lineage>
</organism>
<evidence type="ECO:0000313" key="2">
    <source>
        <dbReference type="EMBL" id="BAE89002.1"/>
    </source>
</evidence>
<keyword evidence="1" id="KW-0472">Membrane</keyword>
<name>I7G4V8_MACFA</name>
<accession>I7G4V8</accession>
<dbReference type="AlphaFoldDB" id="I7G4V8"/>
<keyword evidence="1" id="KW-1133">Transmembrane helix</keyword>
<protein>
    <submittedName>
        <fullName evidence="2">Macaca fascicularis brain cDNA clone: QflA-16023, similar to human solute carrier family 35, member F1 (SLC35F1), mRNA, RefSeq: XM_167044.4</fullName>
    </submittedName>
</protein>
<proteinExistence type="evidence at transcript level"/>
<feature type="transmembrane region" description="Helical" evidence="1">
    <location>
        <begin position="37"/>
        <end position="60"/>
    </location>
</feature>
<dbReference type="EMBL" id="AB171939">
    <property type="protein sequence ID" value="BAE89002.1"/>
    <property type="molecule type" value="mRNA"/>
</dbReference>
<keyword evidence="1" id="KW-0812">Transmembrane</keyword>
<evidence type="ECO:0000256" key="1">
    <source>
        <dbReference type="SAM" id="Phobius"/>
    </source>
</evidence>
<reference evidence="2" key="1">
    <citation type="journal article" date="2007" name="PLoS Biol.">
        <title>Rate of evolution in brain-expressed genes in humans and other primates.</title>
        <authorList>
            <person name="Wang H.-Y."/>
            <person name="Chien H.-C."/>
            <person name="Osada N."/>
            <person name="Hashimoto K."/>
            <person name="Sugano S."/>
            <person name="Gojobori T."/>
            <person name="Chou C.-K."/>
            <person name="Tsai S.-F."/>
            <person name="Wu C.-I."/>
            <person name="Shen C.-K.J."/>
        </authorList>
    </citation>
    <scope>NUCLEOTIDE SEQUENCE</scope>
</reference>
<sequence>MGRILLLSHITKHTNSDNTADGKYEPKKIYTDKFNKLSIFDICMLPYGLAVAMSCLYNVFK</sequence>